<proteinExistence type="predicted"/>
<dbReference type="PANTHER" id="PTHR37984">
    <property type="entry name" value="PROTEIN CBG26694"/>
    <property type="match status" value="1"/>
</dbReference>
<dbReference type="Gene3D" id="2.40.70.10">
    <property type="entry name" value="Acid Proteases"/>
    <property type="match status" value="1"/>
</dbReference>
<dbReference type="PANTHER" id="PTHR37984:SF12">
    <property type="entry name" value="RIBONUCLEASE H"/>
    <property type="match status" value="1"/>
</dbReference>
<accession>A0AA35PQK5</accession>
<reference evidence="2" key="1">
    <citation type="submission" date="2022-12" db="EMBL/GenBank/DDBJ databases">
        <authorList>
            <person name="Alioto T."/>
            <person name="Alioto T."/>
            <person name="Gomez Garrido J."/>
        </authorList>
    </citation>
    <scope>NUCLEOTIDE SEQUENCE</scope>
</reference>
<name>A0AA35PQK5_9SAUR</name>
<dbReference type="AlphaFoldDB" id="A0AA35PQK5"/>
<evidence type="ECO:0008006" key="4">
    <source>
        <dbReference type="Google" id="ProtNLM"/>
    </source>
</evidence>
<dbReference type="InterPro" id="IPR021109">
    <property type="entry name" value="Peptidase_aspartic_dom_sf"/>
</dbReference>
<evidence type="ECO:0000256" key="1">
    <source>
        <dbReference type="SAM" id="MobiDB-lite"/>
    </source>
</evidence>
<dbReference type="SUPFAM" id="SSF50630">
    <property type="entry name" value="Acid proteases"/>
    <property type="match status" value="1"/>
</dbReference>
<organism evidence="2 3">
    <name type="scientific">Podarcis lilfordi</name>
    <name type="common">Lilford's wall lizard</name>
    <dbReference type="NCBI Taxonomy" id="74358"/>
    <lineage>
        <taxon>Eukaryota</taxon>
        <taxon>Metazoa</taxon>
        <taxon>Chordata</taxon>
        <taxon>Craniata</taxon>
        <taxon>Vertebrata</taxon>
        <taxon>Euteleostomi</taxon>
        <taxon>Lepidosauria</taxon>
        <taxon>Squamata</taxon>
        <taxon>Bifurcata</taxon>
        <taxon>Unidentata</taxon>
        <taxon>Episquamata</taxon>
        <taxon>Laterata</taxon>
        <taxon>Lacertibaenia</taxon>
        <taxon>Lacertidae</taxon>
        <taxon>Podarcis</taxon>
    </lineage>
</organism>
<dbReference type="Proteomes" id="UP001178461">
    <property type="component" value="Chromosome Z"/>
</dbReference>
<sequence length="317" mass="35425">MHCEFQDLDDALMDRIVCGVRDIRLQRRLLARPDLTLQKAIEEAVALEAAERSAQEIRKASSPRLARKPVPVHHEEASSDEAFSSEDDDVHQTKRERRKFQQKSKGQSECAGCRGNHSRAKCQFRDAICRKCSRRGHITKVCQSAPSDTSPTTRKSKSSLQSAKESCFALTNCYCPSGTRIGQTDSPTRRKLNVTVLIEGAPCDMEIDSRSALSIVSWSTIKRLVPQVSKRQLDSHRVHLRDYQGNDIPVVGIGRFQIAFKDFSGLLRLVVVEDQQPSLLGLDWFDALSLEVTGINCISNTETEGLVKDFAEVLTAL</sequence>
<dbReference type="EMBL" id="OX395140">
    <property type="protein sequence ID" value="CAI5793342.1"/>
    <property type="molecule type" value="Genomic_DNA"/>
</dbReference>
<dbReference type="InterPro" id="IPR050951">
    <property type="entry name" value="Retrovirus_Pol_polyprotein"/>
</dbReference>
<gene>
    <name evidence="2" type="ORF">PODLI_1B032138</name>
</gene>
<keyword evidence="3" id="KW-1185">Reference proteome</keyword>
<evidence type="ECO:0000313" key="3">
    <source>
        <dbReference type="Proteomes" id="UP001178461"/>
    </source>
</evidence>
<feature type="region of interest" description="Disordered" evidence="1">
    <location>
        <begin position="56"/>
        <end position="102"/>
    </location>
</feature>
<protein>
    <recommendedName>
        <fullName evidence="4">CCHC-type domain-containing protein</fullName>
    </recommendedName>
</protein>
<evidence type="ECO:0000313" key="2">
    <source>
        <dbReference type="EMBL" id="CAI5793342.1"/>
    </source>
</evidence>